<reference evidence="2" key="1">
    <citation type="submission" date="2014-09" db="EMBL/GenBank/DDBJ databases">
        <authorList>
            <person name="Magalhaes I.L.F."/>
            <person name="Oliveira U."/>
            <person name="Santos F.R."/>
            <person name="Vidigal T.H.D.A."/>
            <person name="Brescovit A.D."/>
            <person name="Santos A.J."/>
        </authorList>
    </citation>
    <scope>NUCLEOTIDE SEQUENCE</scope>
    <source>
        <tissue evidence="2">Shoot tissue taken approximately 20 cm above the soil surface</tissue>
    </source>
</reference>
<proteinExistence type="predicted"/>
<accession>A0A0A8YDE2</accession>
<dbReference type="AlphaFoldDB" id="A0A0A8YDE2"/>
<reference evidence="2" key="2">
    <citation type="journal article" date="2015" name="Data Brief">
        <title>Shoot transcriptome of the giant reed, Arundo donax.</title>
        <authorList>
            <person name="Barrero R.A."/>
            <person name="Guerrero F.D."/>
            <person name="Moolhuijzen P."/>
            <person name="Goolsby J.A."/>
            <person name="Tidwell J."/>
            <person name="Bellgard S.E."/>
            <person name="Bellgard M.I."/>
        </authorList>
    </citation>
    <scope>NUCLEOTIDE SEQUENCE</scope>
    <source>
        <tissue evidence="2">Shoot tissue taken approximately 20 cm above the soil surface</tissue>
    </source>
</reference>
<dbReference type="EMBL" id="GBRH01273931">
    <property type="protein sequence ID" value="JAD23964.1"/>
    <property type="molecule type" value="Transcribed_RNA"/>
</dbReference>
<sequence length="46" mass="4986">MELVGVGDDTDEKQGGGRGGDEERWVGERVAGAMYNSLQIVCCYCM</sequence>
<name>A0A0A8YDE2_ARUDO</name>
<evidence type="ECO:0000313" key="2">
    <source>
        <dbReference type="EMBL" id="JAD23964.1"/>
    </source>
</evidence>
<evidence type="ECO:0000256" key="1">
    <source>
        <dbReference type="SAM" id="MobiDB-lite"/>
    </source>
</evidence>
<protein>
    <submittedName>
        <fullName evidence="2">Uncharacterized protein</fullName>
    </submittedName>
</protein>
<organism evidence="2">
    <name type="scientific">Arundo donax</name>
    <name type="common">Giant reed</name>
    <name type="synonym">Donax arundinaceus</name>
    <dbReference type="NCBI Taxonomy" id="35708"/>
    <lineage>
        <taxon>Eukaryota</taxon>
        <taxon>Viridiplantae</taxon>
        <taxon>Streptophyta</taxon>
        <taxon>Embryophyta</taxon>
        <taxon>Tracheophyta</taxon>
        <taxon>Spermatophyta</taxon>
        <taxon>Magnoliopsida</taxon>
        <taxon>Liliopsida</taxon>
        <taxon>Poales</taxon>
        <taxon>Poaceae</taxon>
        <taxon>PACMAD clade</taxon>
        <taxon>Arundinoideae</taxon>
        <taxon>Arundineae</taxon>
        <taxon>Arundo</taxon>
    </lineage>
</organism>
<feature type="region of interest" description="Disordered" evidence="1">
    <location>
        <begin position="1"/>
        <end position="23"/>
    </location>
</feature>
<feature type="compositionally biased region" description="Basic and acidic residues" evidence="1">
    <location>
        <begin position="12"/>
        <end position="23"/>
    </location>
</feature>